<feature type="domain" description="DUF6351" evidence="1">
    <location>
        <begin position="69"/>
        <end position="746"/>
    </location>
</feature>
<dbReference type="RefSeq" id="WP_179819988.1">
    <property type="nucleotide sequence ID" value="NZ_JACCFS010000001.1"/>
</dbReference>
<accession>A0A7Z0EJB3</accession>
<evidence type="ECO:0000313" key="2">
    <source>
        <dbReference type="EMBL" id="NYJ32260.1"/>
    </source>
</evidence>
<dbReference type="Pfam" id="PF19878">
    <property type="entry name" value="DUF6351"/>
    <property type="match status" value="1"/>
</dbReference>
<sequence length="754" mass="79148">MLSRRGARVLLGAGAAALAALFTVSGAPLAGLPAVIASALPPSAAPAILPASWSQAPEADPERARPLTVEVLSSRPDTVTAGTALVRVALPASVEPHLVRLAADGADVTGDLRTVVLGDGGLALEGVVTGLPVGGSALVASVRGSDLSARLQVTGHPAAGPVFSGPHQEPFVCDTDGFALHGGGTLGPPLDADCSAESVVRYMYRTTGGAWEELPDRDRVPADAAETTVSTGRTVPYTVRVETGTANRAIYETAMLYTPGERSPDPWHRHAGWNGRLVFRFGGGCAGGWYVQGRSTAGVLDPGMLGRGYAVASSSLNVFGHNCNDLLAAESAAAVKERFVLSYGAPDATLGWGNSGGAYQAHQIADNHPGLLDGIVVAQSFPDVVSSVVPAVADARLLRAYARAHPDALTRERQTAVSGFGHWANIERMADSAVRLDPAGACPDRLPERERYHPEDDPDGARCELFAHTANVYGTDPDTGLPRRPLDNVGVQYGLGALLDGTLDVDAFLHLNEHIGGLDEDGRVVGERMRADPGAVAAAYRTGRVLHGGGGLADVPVVDYRAYQDDTPGGDIHQRFHSFSTRARMVATNGHADNHVMLVESRERGRFSASAPVAGRALAELDVWVDGIREREAAHPGRPRAEHVRAARPEWLVDSCWTGGPAAERVVAGQRPLTGGDPCSDAFPVHTSPRTVAGAPLSSDVLACRLRPFDATEHPADFDERQAERAAEVFADGVCDYSVPGRGQQEPAGTWLRL</sequence>
<protein>
    <recommendedName>
        <fullName evidence="1">DUF6351 domain-containing protein</fullName>
    </recommendedName>
</protein>
<comment type="caution">
    <text evidence="2">The sequence shown here is derived from an EMBL/GenBank/DDBJ whole genome shotgun (WGS) entry which is preliminary data.</text>
</comment>
<proteinExistence type="predicted"/>
<evidence type="ECO:0000313" key="3">
    <source>
        <dbReference type="Proteomes" id="UP000572051"/>
    </source>
</evidence>
<dbReference type="Proteomes" id="UP000572051">
    <property type="component" value="Unassembled WGS sequence"/>
</dbReference>
<evidence type="ECO:0000259" key="1">
    <source>
        <dbReference type="Pfam" id="PF19878"/>
    </source>
</evidence>
<gene>
    <name evidence="2" type="ORF">HNR10_000141</name>
</gene>
<dbReference type="SUPFAM" id="SSF53474">
    <property type="entry name" value="alpha/beta-Hydrolases"/>
    <property type="match status" value="1"/>
</dbReference>
<dbReference type="AlphaFoldDB" id="A0A7Z0EJB3"/>
<reference evidence="2 3" key="1">
    <citation type="submission" date="2020-07" db="EMBL/GenBank/DDBJ databases">
        <title>Sequencing the genomes of 1000 actinobacteria strains.</title>
        <authorList>
            <person name="Klenk H.-P."/>
        </authorList>
    </citation>
    <scope>NUCLEOTIDE SEQUENCE [LARGE SCALE GENOMIC DNA]</scope>
    <source>
        <strain evidence="2 3">DSM 44442</strain>
    </source>
</reference>
<keyword evidence="3" id="KW-1185">Reference proteome</keyword>
<dbReference type="EMBL" id="JACCFS010000001">
    <property type="protein sequence ID" value="NYJ32260.1"/>
    <property type="molecule type" value="Genomic_DNA"/>
</dbReference>
<dbReference type="InterPro" id="IPR029058">
    <property type="entry name" value="AB_hydrolase_fold"/>
</dbReference>
<organism evidence="2 3">
    <name type="scientific">Nocardiopsis aegyptia</name>
    <dbReference type="NCBI Taxonomy" id="220378"/>
    <lineage>
        <taxon>Bacteria</taxon>
        <taxon>Bacillati</taxon>
        <taxon>Actinomycetota</taxon>
        <taxon>Actinomycetes</taxon>
        <taxon>Streptosporangiales</taxon>
        <taxon>Nocardiopsidaceae</taxon>
        <taxon>Nocardiopsis</taxon>
    </lineage>
</organism>
<name>A0A7Z0EJB3_9ACTN</name>
<dbReference type="InterPro" id="IPR045556">
    <property type="entry name" value="DUF6351"/>
</dbReference>